<evidence type="ECO:0000313" key="1">
    <source>
        <dbReference type="EMBL" id="GAA5809847.1"/>
    </source>
</evidence>
<comment type="caution">
    <text evidence="1">The sequence shown here is derived from an EMBL/GenBank/DDBJ whole genome shotgun (WGS) entry which is preliminary data.</text>
</comment>
<dbReference type="EMBL" id="BAABUK010000006">
    <property type="protein sequence ID" value="GAA5809847.1"/>
    <property type="molecule type" value="Genomic_DNA"/>
</dbReference>
<dbReference type="Proteomes" id="UP001473302">
    <property type="component" value="Unassembled WGS sequence"/>
</dbReference>
<reference evidence="1 2" key="1">
    <citation type="submission" date="2024-04" db="EMBL/GenBank/DDBJ databases">
        <title>genome sequences of Mucor flavus KT1a and Helicostylum pulchrum KT1b strains isolated from the surface of a dry-aged beef.</title>
        <authorList>
            <person name="Toyotome T."/>
            <person name="Hosono M."/>
            <person name="Torimaru M."/>
            <person name="Fukuda K."/>
            <person name="Mikami N."/>
        </authorList>
    </citation>
    <scope>NUCLEOTIDE SEQUENCE [LARGE SCALE GENOMIC DNA]</scope>
    <source>
        <strain evidence="1 2">KT1a</strain>
    </source>
</reference>
<keyword evidence="2" id="KW-1185">Reference proteome</keyword>
<proteinExistence type="predicted"/>
<gene>
    <name evidence="1" type="ORF">MFLAVUS_003262</name>
</gene>
<protein>
    <submittedName>
        <fullName evidence="1">Uncharacterized protein</fullName>
    </submittedName>
</protein>
<evidence type="ECO:0000313" key="2">
    <source>
        <dbReference type="Proteomes" id="UP001473302"/>
    </source>
</evidence>
<organism evidence="1 2">
    <name type="scientific">Mucor flavus</name>
    <dbReference type="NCBI Taxonomy" id="439312"/>
    <lineage>
        <taxon>Eukaryota</taxon>
        <taxon>Fungi</taxon>
        <taxon>Fungi incertae sedis</taxon>
        <taxon>Mucoromycota</taxon>
        <taxon>Mucoromycotina</taxon>
        <taxon>Mucoromycetes</taxon>
        <taxon>Mucorales</taxon>
        <taxon>Mucorineae</taxon>
        <taxon>Mucoraceae</taxon>
        <taxon>Mucor</taxon>
    </lineage>
</organism>
<accession>A0ABP9YSK8</accession>
<name>A0ABP9YSK8_9FUNG</name>
<sequence length="97" mass="11778">MYNQTYYYQDQEAYYYDETNNEQMADETCFEQYDNEMADAVAEADYYDYRNDSLLELVVGVQTYLTEQAKFDSPLYDLQYKLYTYMRQRALDLGVQF</sequence>